<accession>A0A9Q3GHR4</accession>
<name>A0A9Q3GHR4_9BASI</name>
<proteinExistence type="predicted"/>
<evidence type="ECO:0000313" key="2">
    <source>
        <dbReference type="Proteomes" id="UP000765509"/>
    </source>
</evidence>
<sequence>MPISNFQPKTNPHASPDPTCPSFLCINTHMSHQDLTAISQFLSNIKDPPMANQQHLNPCLFVRNFLTDTGTSAPNSETLFPSSSDSNSIWKQWLNLSPHGF</sequence>
<protein>
    <submittedName>
        <fullName evidence="1">Uncharacterized protein</fullName>
    </submittedName>
</protein>
<comment type="caution">
    <text evidence="1">The sequence shown here is derived from an EMBL/GenBank/DDBJ whole genome shotgun (WGS) entry which is preliminary data.</text>
</comment>
<evidence type="ECO:0000313" key="1">
    <source>
        <dbReference type="EMBL" id="MBW0467605.1"/>
    </source>
</evidence>
<gene>
    <name evidence="1" type="ORF">O181_007320</name>
</gene>
<dbReference type="EMBL" id="AVOT02001632">
    <property type="protein sequence ID" value="MBW0467605.1"/>
    <property type="molecule type" value="Genomic_DNA"/>
</dbReference>
<organism evidence="1 2">
    <name type="scientific">Austropuccinia psidii MF-1</name>
    <dbReference type="NCBI Taxonomy" id="1389203"/>
    <lineage>
        <taxon>Eukaryota</taxon>
        <taxon>Fungi</taxon>
        <taxon>Dikarya</taxon>
        <taxon>Basidiomycota</taxon>
        <taxon>Pucciniomycotina</taxon>
        <taxon>Pucciniomycetes</taxon>
        <taxon>Pucciniales</taxon>
        <taxon>Sphaerophragmiaceae</taxon>
        <taxon>Austropuccinia</taxon>
    </lineage>
</organism>
<dbReference type="Proteomes" id="UP000765509">
    <property type="component" value="Unassembled WGS sequence"/>
</dbReference>
<dbReference type="AlphaFoldDB" id="A0A9Q3GHR4"/>
<reference evidence="1" key="1">
    <citation type="submission" date="2021-03" db="EMBL/GenBank/DDBJ databases">
        <title>Draft genome sequence of rust myrtle Austropuccinia psidii MF-1, a brazilian biotype.</title>
        <authorList>
            <person name="Quecine M.C."/>
            <person name="Pachon D.M.R."/>
            <person name="Bonatelli M.L."/>
            <person name="Correr F.H."/>
            <person name="Franceschini L.M."/>
            <person name="Leite T.F."/>
            <person name="Margarido G.R.A."/>
            <person name="Almeida C.A."/>
            <person name="Ferrarezi J.A."/>
            <person name="Labate C.A."/>
        </authorList>
    </citation>
    <scope>NUCLEOTIDE SEQUENCE</scope>
    <source>
        <strain evidence="1">MF-1</strain>
    </source>
</reference>
<keyword evidence="2" id="KW-1185">Reference proteome</keyword>